<dbReference type="Pfam" id="PF01420">
    <property type="entry name" value="Methylase_S"/>
    <property type="match status" value="2"/>
</dbReference>
<accession>A0A1T5CHR3</accession>
<evidence type="ECO:0000256" key="2">
    <source>
        <dbReference type="ARBA" id="ARBA00022747"/>
    </source>
</evidence>
<keyword evidence="2" id="KW-0680">Restriction system</keyword>
<dbReference type="RefSeq" id="WP_079683434.1">
    <property type="nucleotide sequence ID" value="NZ_FUYQ01000012.1"/>
</dbReference>
<proteinExistence type="inferred from homology"/>
<dbReference type="GO" id="GO:0009307">
    <property type="term" value="P:DNA restriction-modification system"/>
    <property type="evidence" value="ECO:0007669"/>
    <property type="project" value="UniProtKB-KW"/>
</dbReference>
<keyword evidence="6" id="KW-1185">Reference proteome</keyword>
<feature type="domain" description="Type I restriction modification DNA specificity" evidence="4">
    <location>
        <begin position="243"/>
        <end position="411"/>
    </location>
</feature>
<keyword evidence="3" id="KW-0238">DNA-binding</keyword>
<dbReference type="SUPFAM" id="SSF116734">
    <property type="entry name" value="DNA methylase specificity domain"/>
    <property type="match status" value="2"/>
</dbReference>
<dbReference type="Gene3D" id="1.10.287.1120">
    <property type="entry name" value="Bipartite methylase S protein"/>
    <property type="match status" value="1"/>
</dbReference>
<dbReference type="EMBL" id="FUYQ01000012">
    <property type="protein sequence ID" value="SKB58987.1"/>
    <property type="molecule type" value="Genomic_DNA"/>
</dbReference>
<sequence>MRRYEKYKSSGVEWLGEIPEHWEVKRVKDLTSIISKGTTPSTEGESLTDFGVRFIKAENIKENGIVSDEPSFFISEETNKLLSRSRLKDKDLLLVIAGATTGKIAVINEYQLPANTNQAVCFIRLKKTEVIDGFKYKYYFINSSYFQSLIWLYSLSSAQPNLPMAVLGRMSVYFPPFSEQTTIANYLDAKTSAIDRKIELLTAKTAKYNALRRSLINETVCRGLNPNAPLKDSGIEWIGKIPAHWEVKRFKEIARTVKGKNLDLSDTYFDKSLPNLSLDFLRNDSITFDTFCYTTDKNQRVTTNDMIIIWDGAGVGEILKGKDGFLSSTIAKIVVDNKKYDKNFLYHLRFSIEYVLKMIPAGMGIPHLNPQVLNSFDCPCPPLIEQLEIAQYLDNQTSQIDTILSNISNQIGKLTQLRKTLINDVVTGKIKVTED</sequence>
<protein>
    <submittedName>
        <fullName evidence="5">Type I restriction enzyme, S subunit</fullName>
    </submittedName>
</protein>
<evidence type="ECO:0000259" key="4">
    <source>
        <dbReference type="Pfam" id="PF01420"/>
    </source>
</evidence>
<evidence type="ECO:0000313" key="5">
    <source>
        <dbReference type="EMBL" id="SKB58987.1"/>
    </source>
</evidence>
<comment type="similarity">
    <text evidence="1">Belongs to the type-I restriction system S methylase family.</text>
</comment>
<organism evidence="5 6">
    <name type="scientific">Parabacteroides chartae</name>
    <dbReference type="NCBI Taxonomy" id="1037355"/>
    <lineage>
        <taxon>Bacteria</taxon>
        <taxon>Pseudomonadati</taxon>
        <taxon>Bacteroidota</taxon>
        <taxon>Bacteroidia</taxon>
        <taxon>Bacteroidales</taxon>
        <taxon>Tannerellaceae</taxon>
        <taxon>Parabacteroides</taxon>
    </lineage>
</organism>
<evidence type="ECO:0000313" key="6">
    <source>
        <dbReference type="Proteomes" id="UP000190852"/>
    </source>
</evidence>
<dbReference type="Gene3D" id="3.90.220.20">
    <property type="entry name" value="DNA methylase specificity domains"/>
    <property type="match status" value="2"/>
</dbReference>
<name>A0A1T5CHR3_9BACT</name>
<gene>
    <name evidence="5" type="ORF">SAMN05660349_01914</name>
</gene>
<dbReference type="Proteomes" id="UP000190852">
    <property type="component" value="Unassembled WGS sequence"/>
</dbReference>
<dbReference type="GO" id="GO:0003677">
    <property type="term" value="F:DNA binding"/>
    <property type="evidence" value="ECO:0007669"/>
    <property type="project" value="UniProtKB-KW"/>
</dbReference>
<reference evidence="6" key="1">
    <citation type="submission" date="2017-02" db="EMBL/GenBank/DDBJ databases">
        <authorList>
            <person name="Varghese N."/>
            <person name="Submissions S."/>
        </authorList>
    </citation>
    <scope>NUCLEOTIDE SEQUENCE [LARGE SCALE GENOMIC DNA]</scope>
    <source>
        <strain evidence="6">DSM 24967</strain>
    </source>
</reference>
<feature type="domain" description="Type I restriction modification DNA specificity" evidence="4">
    <location>
        <begin position="19"/>
        <end position="194"/>
    </location>
</feature>
<evidence type="ECO:0000256" key="3">
    <source>
        <dbReference type="ARBA" id="ARBA00023125"/>
    </source>
</evidence>
<dbReference type="AlphaFoldDB" id="A0A1T5CHR3"/>
<dbReference type="InterPro" id="IPR000055">
    <property type="entry name" value="Restrct_endonuc_typeI_TRD"/>
</dbReference>
<dbReference type="PANTHER" id="PTHR30408:SF12">
    <property type="entry name" value="TYPE I RESTRICTION ENZYME MJAVIII SPECIFICITY SUBUNIT"/>
    <property type="match status" value="1"/>
</dbReference>
<dbReference type="InterPro" id="IPR044946">
    <property type="entry name" value="Restrct_endonuc_typeI_TRD_sf"/>
</dbReference>
<evidence type="ECO:0000256" key="1">
    <source>
        <dbReference type="ARBA" id="ARBA00010923"/>
    </source>
</evidence>
<dbReference type="PANTHER" id="PTHR30408">
    <property type="entry name" value="TYPE-1 RESTRICTION ENZYME ECOKI SPECIFICITY PROTEIN"/>
    <property type="match status" value="1"/>
</dbReference>
<dbReference type="InterPro" id="IPR052021">
    <property type="entry name" value="Type-I_RS_S_subunit"/>
</dbReference>